<sequence length="92" mass="9953">MNGTSLGTLKRVLPDSGASANLMGKQDAERLGLDISNLKKPDGQLTAANNLCIDIIGEITLQIEFHDIRTYITFRFPANTEAHSSASRHPSS</sequence>
<proteinExistence type="predicted"/>
<dbReference type="CDD" id="cd00303">
    <property type="entry name" value="retropepsin_like"/>
    <property type="match status" value="1"/>
</dbReference>
<dbReference type="Proteomes" id="UP000595437">
    <property type="component" value="Chromosome 14"/>
</dbReference>
<reference evidence="2" key="1">
    <citation type="submission" date="2021-01" db="EMBL/GenBank/DDBJ databases">
        <title>Caligus Genome Assembly.</title>
        <authorList>
            <person name="Gallardo-Escarate C."/>
        </authorList>
    </citation>
    <scope>NUCLEOTIDE SEQUENCE [LARGE SCALE GENOMIC DNA]</scope>
</reference>
<evidence type="ECO:0000313" key="1">
    <source>
        <dbReference type="EMBL" id="QQP39058.1"/>
    </source>
</evidence>
<accession>A0A7T8GWC8</accession>
<dbReference type="EMBL" id="CP045903">
    <property type="protein sequence ID" value="QQP39058.1"/>
    <property type="molecule type" value="Genomic_DNA"/>
</dbReference>
<keyword evidence="2" id="KW-1185">Reference proteome</keyword>
<dbReference type="AlphaFoldDB" id="A0A7T8GWC8"/>
<dbReference type="Gene3D" id="2.40.70.10">
    <property type="entry name" value="Acid Proteases"/>
    <property type="match status" value="1"/>
</dbReference>
<dbReference type="InterPro" id="IPR021109">
    <property type="entry name" value="Peptidase_aspartic_dom_sf"/>
</dbReference>
<organism evidence="1 2">
    <name type="scientific">Caligus rogercresseyi</name>
    <name type="common">Sea louse</name>
    <dbReference type="NCBI Taxonomy" id="217165"/>
    <lineage>
        <taxon>Eukaryota</taxon>
        <taxon>Metazoa</taxon>
        <taxon>Ecdysozoa</taxon>
        <taxon>Arthropoda</taxon>
        <taxon>Crustacea</taxon>
        <taxon>Multicrustacea</taxon>
        <taxon>Hexanauplia</taxon>
        <taxon>Copepoda</taxon>
        <taxon>Siphonostomatoida</taxon>
        <taxon>Caligidae</taxon>
        <taxon>Caligus</taxon>
    </lineage>
</organism>
<protein>
    <submittedName>
        <fullName evidence="1">Uncharacterized protein</fullName>
    </submittedName>
</protein>
<gene>
    <name evidence="1" type="ORF">FKW44_019819</name>
</gene>
<evidence type="ECO:0000313" key="2">
    <source>
        <dbReference type="Proteomes" id="UP000595437"/>
    </source>
</evidence>
<name>A0A7T8GWC8_CALRO</name>